<feature type="compositionally biased region" description="Basic residues" evidence="1">
    <location>
        <begin position="58"/>
        <end position="67"/>
    </location>
</feature>
<dbReference type="AlphaFoldDB" id="A0A066Z0D9"/>
<organism evidence="2 3">
    <name type="scientific">Kitasatospora cheerisanensis KCTC 2395</name>
    <dbReference type="NCBI Taxonomy" id="1348663"/>
    <lineage>
        <taxon>Bacteria</taxon>
        <taxon>Bacillati</taxon>
        <taxon>Actinomycetota</taxon>
        <taxon>Actinomycetes</taxon>
        <taxon>Kitasatosporales</taxon>
        <taxon>Streptomycetaceae</taxon>
        <taxon>Kitasatospora</taxon>
    </lineage>
</organism>
<feature type="compositionally biased region" description="Basic residues" evidence="1">
    <location>
        <begin position="31"/>
        <end position="51"/>
    </location>
</feature>
<evidence type="ECO:0000313" key="2">
    <source>
        <dbReference type="EMBL" id="KDN87238.1"/>
    </source>
</evidence>
<dbReference type="Proteomes" id="UP000027178">
    <property type="component" value="Unassembled WGS sequence"/>
</dbReference>
<dbReference type="InterPro" id="IPR036188">
    <property type="entry name" value="FAD/NAD-bd_sf"/>
</dbReference>
<sequence length="184" mass="19906">MTNMFVENLFGANMFVTLEGVRKRAEESLRHDHHHPPPPRDRRRRPRRAHPRPGAARPRPRRRRLRPGGRPDVRTQGGMLDIHHDSGQLALRAAELSEEFEKLIHPGGQACGCSGPTARSTSRRRTTGPAGGPRSTAARCATCCSDRCPRALSGGGARPSRCGRSRAAGTGSSSPTAARSPPTC</sequence>
<protein>
    <submittedName>
        <fullName evidence="2">Uncharacterized protein</fullName>
    </submittedName>
</protein>
<keyword evidence="3" id="KW-1185">Reference proteome</keyword>
<feature type="region of interest" description="Disordered" evidence="1">
    <location>
        <begin position="26"/>
        <end position="83"/>
    </location>
</feature>
<evidence type="ECO:0000313" key="3">
    <source>
        <dbReference type="Proteomes" id="UP000027178"/>
    </source>
</evidence>
<accession>A0A066Z0D9</accession>
<gene>
    <name evidence="2" type="ORF">KCH_10090</name>
</gene>
<dbReference type="eggNOG" id="COG0654">
    <property type="taxonomic scope" value="Bacteria"/>
</dbReference>
<dbReference type="Gene3D" id="3.50.50.60">
    <property type="entry name" value="FAD/NAD(P)-binding domain"/>
    <property type="match status" value="1"/>
</dbReference>
<feature type="compositionally biased region" description="Low complexity" evidence="1">
    <location>
        <begin position="165"/>
        <end position="184"/>
    </location>
</feature>
<reference evidence="2 3" key="1">
    <citation type="submission" date="2014-05" db="EMBL/GenBank/DDBJ databases">
        <title>Draft Genome Sequence of Kitasatospora cheerisanensis KCTC 2395.</title>
        <authorList>
            <person name="Nam D.H."/>
        </authorList>
    </citation>
    <scope>NUCLEOTIDE SEQUENCE [LARGE SCALE GENOMIC DNA]</scope>
    <source>
        <strain evidence="2 3">KCTC 2395</strain>
    </source>
</reference>
<dbReference type="EMBL" id="JNBY01000045">
    <property type="protein sequence ID" value="KDN87238.1"/>
    <property type="molecule type" value="Genomic_DNA"/>
</dbReference>
<name>A0A066Z0D9_9ACTN</name>
<evidence type="ECO:0000256" key="1">
    <source>
        <dbReference type="SAM" id="MobiDB-lite"/>
    </source>
</evidence>
<comment type="caution">
    <text evidence="2">The sequence shown here is derived from an EMBL/GenBank/DDBJ whole genome shotgun (WGS) entry which is preliminary data.</text>
</comment>
<dbReference type="HOGENOM" id="CLU_1466358_0_0_11"/>
<feature type="region of interest" description="Disordered" evidence="1">
    <location>
        <begin position="112"/>
        <end position="136"/>
    </location>
</feature>
<proteinExistence type="predicted"/>
<feature type="region of interest" description="Disordered" evidence="1">
    <location>
        <begin position="149"/>
        <end position="184"/>
    </location>
</feature>